<reference evidence="1 2" key="1">
    <citation type="submission" date="2018-10" db="EMBL/GenBank/DDBJ databases">
        <title>Genomic Encyclopedia of Archaeal and Bacterial Type Strains, Phase II (KMG-II): from individual species to whole genera.</title>
        <authorList>
            <person name="Goeker M."/>
        </authorList>
    </citation>
    <scope>NUCLEOTIDE SEQUENCE [LARGE SCALE GENOMIC DNA]</scope>
    <source>
        <strain evidence="1 2">DSM 25217</strain>
    </source>
</reference>
<organism evidence="1 2">
    <name type="scientific">Eilatimonas milleporae</name>
    <dbReference type="NCBI Taxonomy" id="911205"/>
    <lineage>
        <taxon>Bacteria</taxon>
        <taxon>Pseudomonadati</taxon>
        <taxon>Pseudomonadota</taxon>
        <taxon>Alphaproteobacteria</taxon>
        <taxon>Kordiimonadales</taxon>
        <taxon>Kordiimonadaceae</taxon>
        <taxon>Eilatimonas</taxon>
    </lineage>
</organism>
<evidence type="ECO:0000313" key="1">
    <source>
        <dbReference type="EMBL" id="RMB11891.1"/>
    </source>
</evidence>
<accession>A0A3M0CQR1</accession>
<dbReference type="EMBL" id="REFR01000009">
    <property type="protein sequence ID" value="RMB11891.1"/>
    <property type="molecule type" value="Genomic_DNA"/>
</dbReference>
<protein>
    <recommendedName>
        <fullName evidence="3">Alpha/beta hydrolase family protein</fullName>
    </recommendedName>
</protein>
<dbReference type="RefSeq" id="WP_121937122.1">
    <property type="nucleotide sequence ID" value="NZ_REFR01000009.1"/>
</dbReference>
<evidence type="ECO:0000313" key="2">
    <source>
        <dbReference type="Proteomes" id="UP000271227"/>
    </source>
</evidence>
<gene>
    <name evidence="1" type="ORF">BXY39_0378</name>
</gene>
<evidence type="ECO:0008006" key="3">
    <source>
        <dbReference type="Google" id="ProtNLM"/>
    </source>
</evidence>
<name>A0A3M0CQR1_9PROT</name>
<dbReference type="AlphaFoldDB" id="A0A3M0CQR1"/>
<dbReference type="InParanoid" id="A0A3M0CQR1"/>
<comment type="caution">
    <text evidence="1">The sequence shown here is derived from an EMBL/GenBank/DDBJ whole genome shotgun (WGS) entry which is preliminary data.</text>
</comment>
<dbReference type="Proteomes" id="UP000271227">
    <property type="component" value="Unassembled WGS sequence"/>
</dbReference>
<proteinExistence type="predicted"/>
<dbReference type="OrthoDB" id="7375665at2"/>
<keyword evidence="2" id="KW-1185">Reference proteome</keyword>
<sequence>MTTGPAETLSLTSPFFQGAVTLSPGAVRLFREEGGQAARQAADLAGGMMSSLLGACLLPGLRQRNTALDWLFYDVGNLTAREFAHLSAVPTREGSILVVWPTGAKGDMGVHPYRDHAALRAAPGRMLDRFTIAGVGSSDVGAAAFARTVADRYGQPVGAIVAGYGIADLLGEAMGGWFVLGAANRAMKLCHDMGQDLRRFAGMWPMLAGLPMPFSRHGAADTGGPVRPGHPDWSVVGRNDTETLLRLLLDTDRTVLSVAGHSKGSLSMAYALDALTDLDDGPALDRARQTRLTTVGAVVALPDGFGNAGQYLGDIDGFGVLNSSLCVPHTRIPGWHHLNTNLPNHTDFAAILTGEPD</sequence>